<dbReference type="SUPFAM" id="SSF56935">
    <property type="entry name" value="Porins"/>
    <property type="match status" value="1"/>
</dbReference>
<dbReference type="AlphaFoldDB" id="A0A1S6HU66"/>
<reference evidence="2 3" key="1">
    <citation type="submission" date="2016-03" db="EMBL/GenBank/DDBJ databases">
        <title>Complete genome sequence of Shewanella psychrophila WP2, a deep sea bacterium isolated from west Pacific sediment.</title>
        <authorList>
            <person name="Xu G."/>
            <person name="Jian H."/>
        </authorList>
    </citation>
    <scope>NUCLEOTIDE SEQUENCE [LARGE SCALE GENOMIC DNA]</scope>
    <source>
        <strain evidence="2 3">WP2</strain>
    </source>
</reference>
<organism evidence="2 3">
    <name type="scientific">Shewanella psychrophila</name>
    <dbReference type="NCBI Taxonomy" id="225848"/>
    <lineage>
        <taxon>Bacteria</taxon>
        <taxon>Pseudomonadati</taxon>
        <taxon>Pseudomonadota</taxon>
        <taxon>Gammaproteobacteria</taxon>
        <taxon>Alteromonadales</taxon>
        <taxon>Shewanellaceae</taxon>
        <taxon>Shewanella</taxon>
    </lineage>
</organism>
<sequence>MNKKLYLTLAISIIFSPKSFASNAIADAINDAKVSGQIKSLYFAQDFSDSSGKQDSSIWTNGGEFKLVSGDFHGFSLSSSLQVVDVTWIDDFDDAYKTSMSADGAVLSEAYLGYGIGNTSVSFGRQYLAMPLLGGSSAQSITESYEAYLVTDRSLPQTVIVAGKIDRYQARTDFKSTAPFTESKVDAKGKPGEFLDIGDHGMYSLYMSNRSMANTKVQVHLVETQGIAFMGYADIFYKLDTRFKPYIGGQYYKTVYHDNNLGQDSDMLGVKLGVELIDNLDLFTGYNKTNEDGKVLHGLGNNAYANFTTTTKTSGDTGFEAGSHSLQLGVAYQIDSVKVKYRWTNFNPLDEEGGMTEHTLNLSYQFESLKQLSAMLDYSVMSFDNDARSMTDLRTKLMYRF</sequence>
<dbReference type="Proteomes" id="UP000189545">
    <property type="component" value="Chromosome"/>
</dbReference>
<evidence type="ECO:0008006" key="4">
    <source>
        <dbReference type="Google" id="ProtNLM"/>
    </source>
</evidence>
<dbReference type="InterPro" id="IPR023614">
    <property type="entry name" value="Porin_dom_sf"/>
</dbReference>
<name>A0A1S6HU66_9GAMM</name>
<dbReference type="OrthoDB" id="6247543at2"/>
<feature type="chain" id="PRO_5013386151" description="Outer membrane porin, OprD family" evidence="1">
    <location>
        <begin position="22"/>
        <end position="401"/>
    </location>
</feature>
<evidence type="ECO:0000256" key="1">
    <source>
        <dbReference type="SAM" id="SignalP"/>
    </source>
</evidence>
<dbReference type="Gene3D" id="2.40.160.10">
    <property type="entry name" value="Porin"/>
    <property type="match status" value="1"/>
</dbReference>
<protein>
    <recommendedName>
        <fullName evidence="4">Outer membrane porin, OprD family</fullName>
    </recommendedName>
</protein>
<evidence type="ECO:0000313" key="3">
    <source>
        <dbReference type="Proteomes" id="UP000189545"/>
    </source>
</evidence>
<keyword evidence="3" id="KW-1185">Reference proteome</keyword>
<feature type="signal peptide" evidence="1">
    <location>
        <begin position="1"/>
        <end position="21"/>
    </location>
</feature>
<evidence type="ECO:0000313" key="2">
    <source>
        <dbReference type="EMBL" id="AQS39093.1"/>
    </source>
</evidence>
<keyword evidence="1" id="KW-0732">Signal</keyword>
<dbReference type="EMBL" id="CP014782">
    <property type="protein sequence ID" value="AQS39093.1"/>
    <property type="molecule type" value="Genomic_DNA"/>
</dbReference>
<gene>
    <name evidence="2" type="ORF">Sps_03978</name>
</gene>
<dbReference type="KEGG" id="spsw:Sps_03978"/>
<proteinExistence type="predicted"/>
<dbReference type="RefSeq" id="WP_077754052.1">
    <property type="nucleotide sequence ID" value="NZ_CP014782.1"/>
</dbReference>
<accession>A0A1S6HU66</accession>